<feature type="region of interest" description="Disordered" evidence="6">
    <location>
        <begin position="188"/>
        <end position="208"/>
    </location>
</feature>
<proteinExistence type="inferred from homology"/>
<dbReference type="InterPro" id="IPR008417">
    <property type="entry name" value="BAP29/BAP31"/>
</dbReference>
<organism evidence="8 9">
    <name type="scientific">Maudiozyma humilis</name>
    <name type="common">Sour dough yeast</name>
    <name type="synonym">Kazachstania humilis</name>
    <dbReference type="NCBI Taxonomy" id="51915"/>
    <lineage>
        <taxon>Eukaryota</taxon>
        <taxon>Fungi</taxon>
        <taxon>Dikarya</taxon>
        <taxon>Ascomycota</taxon>
        <taxon>Saccharomycotina</taxon>
        <taxon>Saccharomycetes</taxon>
        <taxon>Saccharomycetales</taxon>
        <taxon>Saccharomycetaceae</taxon>
        <taxon>Maudiozyma</taxon>
    </lineage>
</organism>
<comment type="function">
    <text evidence="5">May play a role in anterograde transport of membrane proteins from the endoplasmic reticulum to the Golgi.</text>
</comment>
<dbReference type="Pfam" id="PF05529">
    <property type="entry name" value="Bap31"/>
    <property type="match status" value="1"/>
</dbReference>
<protein>
    <recommendedName>
        <fullName evidence="5">Endoplasmic reticulum transmembrane protein</fullName>
    </recommendedName>
</protein>
<comment type="subcellular location">
    <subcellularLocation>
        <location evidence="5">Endoplasmic reticulum membrane</location>
        <topology evidence="5">Multi-pass membrane protein</topology>
    </subcellularLocation>
    <subcellularLocation>
        <location evidence="1">Membrane</location>
        <topology evidence="1">Multi-pass membrane protein</topology>
    </subcellularLocation>
</comment>
<reference evidence="8 9" key="1">
    <citation type="journal article" date="2023" name="Elife">
        <title>Identification of key yeast species and microbe-microbe interactions impacting larval growth of Drosophila in the wild.</title>
        <authorList>
            <person name="Mure A."/>
            <person name="Sugiura Y."/>
            <person name="Maeda R."/>
            <person name="Honda K."/>
            <person name="Sakurai N."/>
            <person name="Takahashi Y."/>
            <person name="Watada M."/>
            <person name="Katoh T."/>
            <person name="Gotoh A."/>
            <person name="Gotoh Y."/>
            <person name="Taniguchi I."/>
            <person name="Nakamura K."/>
            <person name="Hayashi T."/>
            <person name="Katayama T."/>
            <person name="Uemura T."/>
            <person name="Hattori Y."/>
        </authorList>
    </citation>
    <scope>NUCLEOTIDE SEQUENCE [LARGE SCALE GENOMIC DNA]</scope>
    <source>
        <strain evidence="8 9">KH-74</strain>
    </source>
</reference>
<comment type="caution">
    <text evidence="8">The sequence shown here is derived from an EMBL/GenBank/DDBJ whole genome shotgun (WGS) entry which is preliminary data.</text>
</comment>
<keyword evidence="5" id="KW-0256">Endoplasmic reticulum</keyword>
<dbReference type="Proteomes" id="UP001377567">
    <property type="component" value="Unassembled WGS sequence"/>
</dbReference>
<evidence type="ECO:0000256" key="4">
    <source>
        <dbReference type="ARBA" id="ARBA00023136"/>
    </source>
</evidence>
<gene>
    <name evidence="8" type="ORF">DAKH74_001560</name>
</gene>
<dbReference type="EMBL" id="BTGD01000001">
    <property type="protein sequence ID" value="GMM53540.1"/>
    <property type="molecule type" value="Genomic_DNA"/>
</dbReference>
<comment type="similarity">
    <text evidence="5">Belongs to the BCAP29/BCAP31 family.</text>
</comment>
<evidence type="ECO:0000256" key="6">
    <source>
        <dbReference type="SAM" id="MobiDB-lite"/>
    </source>
</evidence>
<keyword evidence="5" id="KW-0931">ER-Golgi transport</keyword>
<evidence type="ECO:0000256" key="3">
    <source>
        <dbReference type="ARBA" id="ARBA00022989"/>
    </source>
</evidence>
<keyword evidence="3 5" id="KW-1133">Transmembrane helix</keyword>
<evidence type="ECO:0000313" key="9">
    <source>
        <dbReference type="Proteomes" id="UP001377567"/>
    </source>
</evidence>
<keyword evidence="2 5" id="KW-0812">Transmembrane</keyword>
<accession>A0AAV5RQ48</accession>
<keyword evidence="4 5" id="KW-0472">Membrane</keyword>
<keyword evidence="9" id="KW-1185">Reference proteome</keyword>
<keyword evidence="5" id="KW-0653">Protein transport</keyword>
<dbReference type="AlphaFoldDB" id="A0AAV5RQ48"/>
<evidence type="ECO:0000259" key="7">
    <source>
        <dbReference type="Pfam" id="PF05529"/>
    </source>
</evidence>
<dbReference type="PANTHER" id="PTHR12701:SF19">
    <property type="entry name" value="ENDOPLASMIC RETICULUM TRANSMEMBRANE PROTEIN 1-RELATED"/>
    <property type="match status" value="1"/>
</dbReference>
<dbReference type="InterPro" id="IPR040463">
    <property type="entry name" value="BAP29/BAP31_N"/>
</dbReference>
<feature type="transmembrane region" description="Helical" evidence="5">
    <location>
        <begin position="6"/>
        <end position="26"/>
    </location>
</feature>
<evidence type="ECO:0000313" key="8">
    <source>
        <dbReference type="EMBL" id="GMM53540.1"/>
    </source>
</evidence>
<evidence type="ECO:0000256" key="5">
    <source>
        <dbReference type="RuleBase" id="RU367026"/>
    </source>
</evidence>
<feature type="transmembrane region" description="Helical" evidence="5">
    <location>
        <begin position="47"/>
        <end position="66"/>
    </location>
</feature>
<sequence length="208" mass="23200">MSLYFTLLFALLTVEMAVLFVLVLPLPYTVRKGAYQTYQKLAVNTQVKTVVIIVGVIVGLLFADSWKRAQIAVHMFHHNISLSSEGEGESRGRYDSHAVTPTQALASRAYNQRNVYISGFILYFMVGIATVMSVMRRLVKYQGLLREKAGKASAGSGDDDKETAELKKELLLKQKDLAAMQKQVENAQKFFDEQNKPVDASSDAKKSE</sequence>
<dbReference type="GO" id="GO:0005789">
    <property type="term" value="C:endoplasmic reticulum membrane"/>
    <property type="evidence" value="ECO:0007669"/>
    <property type="project" value="UniProtKB-SubCell"/>
</dbReference>
<evidence type="ECO:0000256" key="1">
    <source>
        <dbReference type="ARBA" id="ARBA00004141"/>
    </source>
</evidence>
<dbReference type="GO" id="GO:0006888">
    <property type="term" value="P:endoplasmic reticulum to Golgi vesicle-mediated transport"/>
    <property type="evidence" value="ECO:0007669"/>
    <property type="project" value="UniProtKB-UniRule"/>
</dbReference>
<name>A0AAV5RQ48_MAUHU</name>
<evidence type="ECO:0000256" key="2">
    <source>
        <dbReference type="ARBA" id="ARBA00022692"/>
    </source>
</evidence>
<feature type="domain" description="BAP29/BAP31 transmembrane" evidence="7">
    <location>
        <begin position="1"/>
        <end position="143"/>
    </location>
</feature>
<dbReference type="GO" id="GO:0070973">
    <property type="term" value="P:protein localization to endoplasmic reticulum exit site"/>
    <property type="evidence" value="ECO:0007669"/>
    <property type="project" value="UniProtKB-UniRule"/>
</dbReference>
<dbReference type="GO" id="GO:0006886">
    <property type="term" value="P:intracellular protein transport"/>
    <property type="evidence" value="ECO:0007669"/>
    <property type="project" value="UniProtKB-UniRule"/>
</dbReference>
<feature type="transmembrane region" description="Helical" evidence="5">
    <location>
        <begin position="115"/>
        <end position="135"/>
    </location>
</feature>
<dbReference type="PANTHER" id="PTHR12701">
    <property type="entry name" value="BCR-ASSOCIATED PROTEIN, BAP"/>
    <property type="match status" value="1"/>
</dbReference>
<keyword evidence="5" id="KW-0813">Transport</keyword>
<feature type="compositionally biased region" description="Basic and acidic residues" evidence="6">
    <location>
        <begin position="190"/>
        <end position="208"/>
    </location>
</feature>